<dbReference type="InterPro" id="IPR056618">
    <property type="entry name" value="Chromo_PTM"/>
</dbReference>
<reference evidence="7 8" key="1">
    <citation type="journal article" date="2021" name="Nat. Plants">
        <title>The Taxus genome provides insights into paclitaxel biosynthesis.</title>
        <authorList>
            <person name="Xiong X."/>
            <person name="Gou J."/>
            <person name="Liao Q."/>
            <person name="Li Y."/>
            <person name="Zhou Q."/>
            <person name="Bi G."/>
            <person name="Li C."/>
            <person name="Du R."/>
            <person name="Wang X."/>
            <person name="Sun T."/>
            <person name="Guo L."/>
            <person name="Liang H."/>
            <person name="Lu P."/>
            <person name="Wu Y."/>
            <person name="Zhang Z."/>
            <person name="Ro D.K."/>
            <person name="Shang Y."/>
            <person name="Huang S."/>
            <person name="Yan J."/>
        </authorList>
    </citation>
    <scope>NUCLEOTIDE SEQUENCE [LARGE SCALE GENOMIC DNA]</scope>
    <source>
        <strain evidence="7">Ta-2019</strain>
    </source>
</reference>
<feature type="domain" description="PHD-type" evidence="6">
    <location>
        <begin position="234"/>
        <end position="281"/>
    </location>
</feature>
<protein>
    <recommendedName>
        <fullName evidence="6">PHD-type domain-containing protein</fullName>
    </recommendedName>
</protein>
<dbReference type="InterPro" id="IPR001965">
    <property type="entry name" value="Znf_PHD"/>
</dbReference>
<keyword evidence="2 4" id="KW-0863">Zinc-finger</keyword>
<evidence type="ECO:0000313" key="7">
    <source>
        <dbReference type="EMBL" id="KAH9315185.1"/>
    </source>
</evidence>
<dbReference type="EMBL" id="JAHRHJ020000005">
    <property type="protein sequence ID" value="KAH9315185.1"/>
    <property type="molecule type" value="Genomic_DNA"/>
</dbReference>
<dbReference type="CDD" id="cd15489">
    <property type="entry name" value="PHD_SF"/>
    <property type="match status" value="1"/>
</dbReference>
<feature type="compositionally biased region" description="Basic residues" evidence="5">
    <location>
        <begin position="155"/>
        <end position="164"/>
    </location>
</feature>
<keyword evidence="3" id="KW-0862">Zinc</keyword>
<dbReference type="PANTHER" id="PTHR46508:SF1">
    <property type="entry name" value="PHD FINGER FAMILY PROTEIN"/>
    <property type="match status" value="1"/>
</dbReference>
<gene>
    <name evidence="7" type="ORF">KI387_023812</name>
</gene>
<keyword evidence="8" id="KW-1185">Reference proteome</keyword>
<dbReference type="Pfam" id="PF24294">
    <property type="entry name" value="Chromo_PTM"/>
    <property type="match status" value="1"/>
</dbReference>
<dbReference type="PROSITE" id="PS50016">
    <property type="entry name" value="ZF_PHD_2"/>
    <property type="match status" value="1"/>
</dbReference>
<evidence type="ECO:0000256" key="1">
    <source>
        <dbReference type="ARBA" id="ARBA00022723"/>
    </source>
</evidence>
<proteinExistence type="predicted"/>
<dbReference type="InterPro" id="IPR013083">
    <property type="entry name" value="Znf_RING/FYVE/PHD"/>
</dbReference>
<dbReference type="Gene3D" id="3.30.40.10">
    <property type="entry name" value="Zinc/RING finger domain, C3HC4 (zinc finger)"/>
    <property type="match status" value="2"/>
</dbReference>
<dbReference type="Pfam" id="PF00628">
    <property type="entry name" value="PHD"/>
    <property type="match status" value="1"/>
</dbReference>
<dbReference type="PANTHER" id="PTHR46508">
    <property type="entry name" value="PHD FINGER FAMILY PROTEIN"/>
    <property type="match status" value="1"/>
</dbReference>
<dbReference type="SUPFAM" id="SSF57903">
    <property type="entry name" value="FYVE/PHD zinc finger"/>
    <property type="match status" value="2"/>
</dbReference>
<accession>A0AA38LB25</accession>
<comment type="caution">
    <text evidence="7">The sequence shown here is derived from an EMBL/GenBank/DDBJ whole genome shotgun (WGS) entry which is preliminary data.</text>
</comment>
<dbReference type="GO" id="GO:0008270">
    <property type="term" value="F:zinc ion binding"/>
    <property type="evidence" value="ECO:0007669"/>
    <property type="project" value="UniProtKB-KW"/>
</dbReference>
<dbReference type="PROSITE" id="PS01359">
    <property type="entry name" value="ZF_PHD_1"/>
    <property type="match status" value="1"/>
</dbReference>
<evidence type="ECO:0000259" key="6">
    <source>
        <dbReference type="PROSITE" id="PS50016"/>
    </source>
</evidence>
<dbReference type="InterPro" id="IPR019786">
    <property type="entry name" value="Zinc_finger_PHD-type_CS"/>
</dbReference>
<organism evidence="7 8">
    <name type="scientific">Taxus chinensis</name>
    <name type="common">Chinese yew</name>
    <name type="synonym">Taxus wallichiana var. chinensis</name>
    <dbReference type="NCBI Taxonomy" id="29808"/>
    <lineage>
        <taxon>Eukaryota</taxon>
        <taxon>Viridiplantae</taxon>
        <taxon>Streptophyta</taxon>
        <taxon>Embryophyta</taxon>
        <taxon>Tracheophyta</taxon>
        <taxon>Spermatophyta</taxon>
        <taxon>Pinopsida</taxon>
        <taxon>Pinidae</taxon>
        <taxon>Conifers II</taxon>
        <taxon>Cupressales</taxon>
        <taxon>Taxaceae</taxon>
        <taxon>Taxus</taxon>
    </lineage>
</organism>
<evidence type="ECO:0000313" key="8">
    <source>
        <dbReference type="Proteomes" id="UP000824469"/>
    </source>
</evidence>
<sequence length="1554" mass="173837">MMTWPVYLVEYLLSQGFSKISGQKVGHLRLCDSEYYSTSVSMKLTVLEFLCNDVMETEEIRPEISTRLGDVDTDEEDILINGSIGPVKKKSMRGRPRLLKRLGDVDTDEEDNLINGSIGPVKNKSRRGRPRLPKHLGDVDTGEEDNLINGSIGPVKKKSRRGRPRLLKHHSEESVVLDCIKTDDQESSISSPRAGGNTSYTKSMVIFQGNSGYIQNKEYKVARSEANDVEKWNSDECCLCRMDGALICCDGCPAAYHSRCVGVSKDALPEGDWYCPECLVRKGPRGLAAVKGLHGAEFLGIDPHGRIYFSICGYLLVSDSALDPGTTFKYYNRNDSTKVLDLLDSSTPLYDIIHNALLQCWDKGNTMVKSGTCLDKTDTVFEKCTSESSIISVLNSLVHQEQENISLHPSVTYQDNTITKNAPFLKGRPVKYFDVQGRKEDIEMMDVDQGNGDAQIASSESSLKMTPLNVDAQALKKNCEQKFTDSDAPCFVEYTKNSLLQGQQLIEVDAGNSAFQMEQPPQQSDICTVCMPGQTDLVDIPPKSFQLNTYVNQYVLGDVAASAAANLAVKGAENKKINVERSSKRCSSAAITEQMKITEQMQAFSKAAAQFSWPCFTKKCVEVQKEKCGWCLLCKSYTSNIRGCLLHMASEKAAGALGGAGDVCPSKNGDGNFPEIVAYMLYMENQLYGLLDGPWENPSYRKIWHRYIEQASSIAEVKHSLLELELNIKPIALSADWCKAVDDASTGVSTSQFNASVASPTPKRGRPRKYSADAKTSSVVVETRTFGVNWWRGCKLSGQPYYQNFLPHIIARRAGRQAGFRKLPGIFYAEGLEIPRRCKRYAWRAAVEMSRNVSQLALQVRILNACIRWDDLANSEDFPRSKWVEEKGTTGYKKAAICAKSSEKGLVKYLVDFGKQKDIPNHIVKHGIKLEDAEEGKNKYWISENYVPLFLLKAFRRKPMRGRPKKNANQFPKLPVRLPKNSNLDVFSFLLAKAEGRDKFSCAHCKMDVPIWKAVQCQICEGSFHCKCMIPSFISGSTKCKFTCHKCHDIKLLERDPKVHSKKIGVSIHKFSRLAKEPEELGISSLDAKQNKYKRRRSHNENVAELKINSVTKSGVCKIEGAVRSDGLLWKTNGTDELGKEYRKSRLLLPCESSMEASTSPVCFLCYETYNCQLIYVGCESCTEWFHGDAFGLTTENIVDLLAFKCHKCRKKARPACPYAKKNLQTKKPDMKIKTDNGEMLAATENRKPSSAVYSRQRTVSSEEPHVMLVSRDVHAETKMICKSEYGPVSDAKNIINAAPIPVYQEPITPKINCDSSIKDYLREEVTNWPQNREEDALREAFLGSEMGSNDADFSYKDFLQEEVTNCRQHRKGDELRETYVGSEMKNNGIVQTCPGIQTQSMLSYTELLASEDDKVENLFDLSREGGHNWSANLLLVNEAVNGSQVHNLVNGSNLSSGASVPSNNSEKVQDQFTNTFSREKFVHQTYRKESKIILDEIKMEKCANCDLREVAPDLQCGVCGTSIHFHCYKLAPAGLWTECGWLCGCCEAGFVRM</sequence>
<keyword evidence="1" id="KW-0479">Metal-binding</keyword>
<dbReference type="InterPro" id="IPR011011">
    <property type="entry name" value="Znf_FYVE_PHD"/>
</dbReference>
<dbReference type="InterPro" id="IPR019787">
    <property type="entry name" value="Znf_PHD-finger"/>
</dbReference>
<name>A0AA38LB25_TAXCH</name>
<dbReference type="Proteomes" id="UP000824469">
    <property type="component" value="Unassembled WGS sequence"/>
</dbReference>
<evidence type="ECO:0000256" key="4">
    <source>
        <dbReference type="PROSITE-ProRule" id="PRU00146"/>
    </source>
</evidence>
<evidence type="ECO:0000256" key="3">
    <source>
        <dbReference type="ARBA" id="ARBA00022833"/>
    </source>
</evidence>
<dbReference type="OMA" id="NASICHK"/>
<feature type="region of interest" description="Disordered" evidence="5">
    <location>
        <begin position="113"/>
        <end position="164"/>
    </location>
</feature>
<dbReference type="SMART" id="SM00249">
    <property type="entry name" value="PHD"/>
    <property type="match status" value="4"/>
</dbReference>
<evidence type="ECO:0000256" key="2">
    <source>
        <dbReference type="ARBA" id="ARBA00022771"/>
    </source>
</evidence>
<feature type="compositionally biased region" description="Basic residues" evidence="5">
    <location>
        <begin position="123"/>
        <end position="134"/>
    </location>
</feature>
<evidence type="ECO:0000256" key="5">
    <source>
        <dbReference type="SAM" id="MobiDB-lite"/>
    </source>
</evidence>